<protein>
    <submittedName>
        <fullName evidence="2">Uncharacterized protein</fullName>
    </submittedName>
</protein>
<sequence length="257" mass="27771">MAMAMFKFLAIPWAASTLGLEGLECQGEDCDGSSLAQLQVKRAGKQTKEKQTTKGQAAACANWPKCQEESSCNGCNKIVHTKHAWEYFKCGQNSCSKSTFEVAGASSVGPFVYCNGGACCDSTFTKLTHMYCDGHGPRSRTCEDSSMAFFSTEFKVPLTLFCGWYSCKGVSVTAGNNLRLTVTLDASNPEFPKSIKMSEGCLVLKCSHGPCPNTFIKQINLELGSKVSCATENFSDYEPLAACQDKKALYCGTDLMA</sequence>
<evidence type="ECO:0000256" key="1">
    <source>
        <dbReference type="SAM" id="SignalP"/>
    </source>
</evidence>
<dbReference type="EMBL" id="CAMXCT010006817">
    <property type="protein sequence ID" value="CAI4020533.1"/>
    <property type="molecule type" value="Genomic_DNA"/>
</dbReference>
<feature type="chain" id="PRO_5043273111" evidence="1">
    <location>
        <begin position="18"/>
        <end position="257"/>
    </location>
</feature>
<name>A0A9P1GTH4_9DINO</name>
<dbReference type="EMBL" id="CAMXCT030006817">
    <property type="protein sequence ID" value="CAL4807845.1"/>
    <property type="molecule type" value="Genomic_DNA"/>
</dbReference>
<dbReference type="EMBL" id="CAMXCT020006817">
    <property type="protein sequence ID" value="CAL1173908.1"/>
    <property type="molecule type" value="Genomic_DNA"/>
</dbReference>
<keyword evidence="1" id="KW-0732">Signal</keyword>
<keyword evidence="4" id="KW-1185">Reference proteome</keyword>
<accession>A0A9P1GTH4</accession>
<proteinExistence type="predicted"/>
<reference evidence="3" key="2">
    <citation type="submission" date="2024-04" db="EMBL/GenBank/DDBJ databases">
        <authorList>
            <person name="Chen Y."/>
            <person name="Shah S."/>
            <person name="Dougan E. K."/>
            <person name="Thang M."/>
            <person name="Chan C."/>
        </authorList>
    </citation>
    <scope>NUCLEOTIDE SEQUENCE [LARGE SCALE GENOMIC DNA]</scope>
</reference>
<dbReference type="AlphaFoldDB" id="A0A9P1GTH4"/>
<gene>
    <name evidence="2" type="ORF">C1SCF055_LOCUS44945</name>
</gene>
<comment type="caution">
    <text evidence="2">The sequence shown here is derived from an EMBL/GenBank/DDBJ whole genome shotgun (WGS) entry which is preliminary data.</text>
</comment>
<reference evidence="2" key="1">
    <citation type="submission" date="2022-10" db="EMBL/GenBank/DDBJ databases">
        <authorList>
            <person name="Chen Y."/>
            <person name="Dougan E. K."/>
            <person name="Chan C."/>
            <person name="Rhodes N."/>
            <person name="Thang M."/>
        </authorList>
    </citation>
    <scope>NUCLEOTIDE SEQUENCE</scope>
</reference>
<dbReference type="Proteomes" id="UP001152797">
    <property type="component" value="Unassembled WGS sequence"/>
</dbReference>
<feature type="signal peptide" evidence="1">
    <location>
        <begin position="1"/>
        <end position="17"/>
    </location>
</feature>
<evidence type="ECO:0000313" key="4">
    <source>
        <dbReference type="Proteomes" id="UP001152797"/>
    </source>
</evidence>
<evidence type="ECO:0000313" key="2">
    <source>
        <dbReference type="EMBL" id="CAI4020533.1"/>
    </source>
</evidence>
<evidence type="ECO:0000313" key="3">
    <source>
        <dbReference type="EMBL" id="CAL1173908.1"/>
    </source>
</evidence>
<organism evidence="2">
    <name type="scientific">Cladocopium goreaui</name>
    <dbReference type="NCBI Taxonomy" id="2562237"/>
    <lineage>
        <taxon>Eukaryota</taxon>
        <taxon>Sar</taxon>
        <taxon>Alveolata</taxon>
        <taxon>Dinophyceae</taxon>
        <taxon>Suessiales</taxon>
        <taxon>Symbiodiniaceae</taxon>
        <taxon>Cladocopium</taxon>
    </lineage>
</organism>